<evidence type="ECO:0000313" key="1">
    <source>
        <dbReference type="EMBL" id="SVD69719.1"/>
    </source>
</evidence>
<dbReference type="EMBL" id="UINC01167287">
    <property type="protein sequence ID" value="SVD69719.1"/>
    <property type="molecule type" value="Genomic_DNA"/>
</dbReference>
<accession>A0A382XFV1</accession>
<proteinExistence type="predicted"/>
<name>A0A382XFV1_9ZZZZ</name>
<organism evidence="1">
    <name type="scientific">marine metagenome</name>
    <dbReference type="NCBI Taxonomy" id="408172"/>
    <lineage>
        <taxon>unclassified sequences</taxon>
        <taxon>metagenomes</taxon>
        <taxon>ecological metagenomes</taxon>
    </lineage>
</organism>
<reference evidence="1" key="1">
    <citation type="submission" date="2018-05" db="EMBL/GenBank/DDBJ databases">
        <authorList>
            <person name="Lanie J.A."/>
            <person name="Ng W.-L."/>
            <person name="Kazmierczak K.M."/>
            <person name="Andrzejewski T.M."/>
            <person name="Davidsen T.M."/>
            <person name="Wayne K.J."/>
            <person name="Tettelin H."/>
            <person name="Glass J.I."/>
            <person name="Rusch D."/>
            <person name="Podicherti R."/>
            <person name="Tsui H.-C.T."/>
            <person name="Winkler M.E."/>
        </authorList>
    </citation>
    <scope>NUCLEOTIDE SEQUENCE</scope>
</reference>
<sequence>MANEFRNRTLTGVGTSAATLYATPDGKTSIVLELDLANTTSNVVEASVELLDYSVHPSTGWRYIVKNAPVPAGGTLQVVAGQKIVLEERSGGTGDAIRITSSAATSIDVVAAVLEDVNP</sequence>
<protein>
    <submittedName>
        <fullName evidence="1">Uncharacterized protein</fullName>
    </submittedName>
</protein>
<dbReference type="AlphaFoldDB" id="A0A382XFV1"/>
<gene>
    <name evidence="1" type="ORF">METZ01_LOCUS422573</name>
</gene>